<accession>A0AA88DZN8</accession>
<dbReference type="Proteomes" id="UP001187192">
    <property type="component" value="Unassembled WGS sequence"/>
</dbReference>
<evidence type="ECO:0000256" key="1">
    <source>
        <dbReference type="SAM" id="MobiDB-lite"/>
    </source>
</evidence>
<reference evidence="2" key="1">
    <citation type="submission" date="2023-07" db="EMBL/GenBank/DDBJ databases">
        <title>draft genome sequence of fig (Ficus carica).</title>
        <authorList>
            <person name="Takahashi T."/>
            <person name="Nishimura K."/>
        </authorList>
    </citation>
    <scope>NUCLEOTIDE SEQUENCE</scope>
</reference>
<protein>
    <recommendedName>
        <fullName evidence="4">Transcription factor bHLH111</fullName>
    </recommendedName>
</protein>
<proteinExistence type="predicted"/>
<sequence>MAEECAESCSVTTYSSSAVVPQNKWWDLHGAAGPAALSSWCNNSNTSPNSDLNPWHHHQAAAPPPNPSSNSDEDVSISTSFTNASNHSGLTVESSRRLLEPAASSSDDLIAPEQQAPSDSQIWSHVFLNVGSNGDLQNHQDVGENFLDMLSSSKSMYDPACDYLKKLDSSWDHELISNSSSTFNGFTDHKPLNNGFNDTMNHVENERLTNKLSSLISAWSIAPPEPELSADINRHFNPQTCNISLSSSMNQHHLPQSHNFGHIKPTFGDSAGLFPPYYFSTLKVESGHGGGEMEAPAAAAASGALLRKTLNASNRYQVGLNGSSNMAVDNGKYHYGMTPVDSYSNSKNFADVISFSGRLGKPLIGNIDGPNNNKPCVKSLSLSDSKKQGLQTSSPQTRSSSGRGQGNTSTEGKKKRSEDTNSETSLKKPKQESSTASSAKVQAPKVKLGDRITALQQIVSPFGKVDKSHVKNH</sequence>
<name>A0AA88DZN8_FICCA</name>
<feature type="compositionally biased region" description="Polar residues" evidence="1">
    <location>
        <begin position="76"/>
        <end position="93"/>
    </location>
</feature>
<evidence type="ECO:0000313" key="3">
    <source>
        <dbReference type="Proteomes" id="UP001187192"/>
    </source>
</evidence>
<dbReference type="EMBL" id="BTGU01000119">
    <property type="protein sequence ID" value="GMN61874.1"/>
    <property type="molecule type" value="Genomic_DNA"/>
</dbReference>
<feature type="region of interest" description="Disordered" evidence="1">
    <location>
        <begin position="364"/>
        <end position="451"/>
    </location>
</feature>
<evidence type="ECO:0000313" key="2">
    <source>
        <dbReference type="EMBL" id="GMN61874.1"/>
    </source>
</evidence>
<evidence type="ECO:0008006" key="4">
    <source>
        <dbReference type="Google" id="ProtNLM"/>
    </source>
</evidence>
<dbReference type="AlphaFoldDB" id="A0AA88DZN8"/>
<organism evidence="2 3">
    <name type="scientific">Ficus carica</name>
    <name type="common">Common fig</name>
    <dbReference type="NCBI Taxonomy" id="3494"/>
    <lineage>
        <taxon>Eukaryota</taxon>
        <taxon>Viridiplantae</taxon>
        <taxon>Streptophyta</taxon>
        <taxon>Embryophyta</taxon>
        <taxon>Tracheophyta</taxon>
        <taxon>Spermatophyta</taxon>
        <taxon>Magnoliopsida</taxon>
        <taxon>eudicotyledons</taxon>
        <taxon>Gunneridae</taxon>
        <taxon>Pentapetalae</taxon>
        <taxon>rosids</taxon>
        <taxon>fabids</taxon>
        <taxon>Rosales</taxon>
        <taxon>Moraceae</taxon>
        <taxon>Ficeae</taxon>
        <taxon>Ficus</taxon>
    </lineage>
</organism>
<gene>
    <name evidence="2" type="ORF">TIFTF001_030953</name>
</gene>
<feature type="compositionally biased region" description="Polar residues" evidence="1">
    <location>
        <begin position="369"/>
        <end position="410"/>
    </location>
</feature>
<keyword evidence="3" id="KW-1185">Reference proteome</keyword>
<comment type="caution">
    <text evidence="2">The sequence shown here is derived from an EMBL/GenBank/DDBJ whole genome shotgun (WGS) entry which is preliminary data.</text>
</comment>
<feature type="region of interest" description="Disordered" evidence="1">
    <location>
        <begin position="48"/>
        <end position="94"/>
    </location>
</feature>